<protein>
    <recommendedName>
        <fullName evidence="4">Peptidase M23 domain-containing protein</fullName>
    </recommendedName>
</protein>
<dbReference type="Proteomes" id="UP001610100">
    <property type="component" value="Unassembled WGS sequence"/>
</dbReference>
<accession>A0ABW7N1X0</accession>
<sequence length="312" mass="36515">MKNLLCTIPLALFFLMSHSVTSQTQTISIEYKRNDDHSVEFYYNKSVPGSYYLSLEFNQLENSGYSGISRVVSNSKGYLFRLTPINPEKGIGFSYGYYYFRGNPEPKVDSLFTYCLPFKKNKGVDINESSNIGNTYLGFEKPSKWKSYIVFRKSPDTVCAMRKGVVVDLVNDFKTDKSLKYDFKSDMNSILIEHDDGTFASYRGFKQNSFLVTLGQTVYPQTELGTLDMLGEDDYRLYFNIHYTQLKREIEDHLENKKSYSEYLTPYFITTNGKTKLKQHEHYIVDCNETIFLKEFSKREKKKYRKNPELYK</sequence>
<dbReference type="Gene3D" id="2.70.70.10">
    <property type="entry name" value="Glucose Permease (Domain IIA)"/>
    <property type="match status" value="1"/>
</dbReference>
<name>A0ABW7N1X0_9FLAO</name>
<organism evidence="2 3">
    <name type="scientific">Gaetbulibacter aestuarii</name>
    <dbReference type="NCBI Taxonomy" id="1502358"/>
    <lineage>
        <taxon>Bacteria</taxon>
        <taxon>Pseudomonadati</taxon>
        <taxon>Bacteroidota</taxon>
        <taxon>Flavobacteriia</taxon>
        <taxon>Flavobacteriales</taxon>
        <taxon>Flavobacteriaceae</taxon>
        <taxon>Gaetbulibacter</taxon>
    </lineage>
</organism>
<keyword evidence="3" id="KW-1185">Reference proteome</keyword>
<gene>
    <name evidence="2" type="ORF">V8G58_08610</name>
</gene>
<keyword evidence="1" id="KW-0732">Signal</keyword>
<reference evidence="2 3" key="1">
    <citation type="submission" date="2024-02" db="EMBL/GenBank/DDBJ databases">
        <title>A Gaetbulibacter species isolated from tidal flats and genomic insights of their niches.</title>
        <authorList>
            <person name="Ye Y."/>
        </authorList>
    </citation>
    <scope>NUCLEOTIDE SEQUENCE [LARGE SCALE GENOMIC DNA]</scope>
    <source>
        <strain evidence="2 3">KYW382</strain>
    </source>
</reference>
<feature type="signal peptide" evidence="1">
    <location>
        <begin position="1"/>
        <end position="22"/>
    </location>
</feature>
<evidence type="ECO:0000256" key="1">
    <source>
        <dbReference type="SAM" id="SignalP"/>
    </source>
</evidence>
<evidence type="ECO:0000313" key="2">
    <source>
        <dbReference type="EMBL" id="MFH6771992.1"/>
    </source>
</evidence>
<dbReference type="RefSeq" id="WP_344741228.1">
    <property type="nucleotide sequence ID" value="NZ_BAABAY010000002.1"/>
</dbReference>
<evidence type="ECO:0008006" key="4">
    <source>
        <dbReference type="Google" id="ProtNLM"/>
    </source>
</evidence>
<dbReference type="InterPro" id="IPR011055">
    <property type="entry name" value="Dup_hybrid_motif"/>
</dbReference>
<feature type="chain" id="PRO_5045656032" description="Peptidase M23 domain-containing protein" evidence="1">
    <location>
        <begin position="23"/>
        <end position="312"/>
    </location>
</feature>
<comment type="caution">
    <text evidence="2">The sequence shown here is derived from an EMBL/GenBank/DDBJ whole genome shotgun (WGS) entry which is preliminary data.</text>
</comment>
<proteinExistence type="predicted"/>
<dbReference type="EMBL" id="JBAWKB010000002">
    <property type="protein sequence ID" value="MFH6771992.1"/>
    <property type="molecule type" value="Genomic_DNA"/>
</dbReference>
<evidence type="ECO:0000313" key="3">
    <source>
        <dbReference type="Proteomes" id="UP001610100"/>
    </source>
</evidence>